<dbReference type="EMBL" id="QXGB01006488">
    <property type="protein sequence ID" value="KAE9160744.1"/>
    <property type="molecule type" value="Genomic_DNA"/>
</dbReference>
<evidence type="ECO:0000313" key="6">
    <source>
        <dbReference type="Proteomes" id="UP000429523"/>
    </source>
</evidence>
<evidence type="ECO:0000313" key="9">
    <source>
        <dbReference type="Proteomes" id="UP000460718"/>
    </source>
</evidence>
<reference evidence="6 7" key="1">
    <citation type="submission" date="2018-08" db="EMBL/GenBank/DDBJ databases">
        <title>Genomic investigation of the strawberry pathogen Phytophthora fragariae indicates pathogenicity is determined by transcriptional variation in three key races.</title>
        <authorList>
            <person name="Adams T.M."/>
            <person name="Armitage A.D."/>
            <person name="Sobczyk M.K."/>
            <person name="Bates H.J."/>
            <person name="Dunwell J.M."/>
            <person name="Nellist C.F."/>
            <person name="Harrison R.J."/>
        </authorList>
    </citation>
    <scope>NUCLEOTIDE SEQUENCE [LARGE SCALE GENOMIC DNA]</scope>
    <source>
        <strain evidence="4 7">NOV-27</strain>
        <strain evidence="3 8">NOV-5</strain>
        <strain evidence="5 10">NOV-77</strain>
        <strain evidence="1 6">NOV-9</strain>
        <strain evidence="2 9">SCRP245</strain>
    </source>
</reference>
<dbReference type="Proteomes" id="UP000440732">
    <property type="component" value="Unassembled WGS sequence"/>
</dbReference>
<dbReference type="Proteomes" id="UP000486351">
    <property type="component" value="Unassembled WGS sequence"/>
</dbReference>
<evidence type="ECO:0000313" key="3">
    <source>
        <dbReference type="EMBL" id="KAE9061588.1"/>
    </source>
</evidence>
<keyword evidence="7" id="KW-1185">Reference proteome</keyword>
<organism evidence="4 7">
    <name type="scientific">Phytophthora fragariae</name>
    <dbReference type="NCBI Taxonomy" id="53985"/>
    <lineage>
        <taxon>Eukaryota</taxon>
        <taxon>Sar</taxon>
        <taxon>Stramenopiles</taxon>
        <taxon>Oomycota</taxon>
        <taxon>Peronosporomycetes</taxon>
        <taxon>Peronosporales</taxon>
        <taxon>Peronosporaceae</taxon>
        <taxon>Phytophthora</taxon>
    </lineage>
</organism>
<evidence type="ECO:0000313" key="4">
    <source>
        <dbReference type="EMBL" id="KAE9160744.1"/>
    </source>
</evidence>
<proteinExistence type="predicted"/>
<dbReference type="EMBL" id="QXFY01006695">
    <property type="protein sequence ID" value="KAE9268006.1"/>
    <property type="molecule type" value="Genomic_DNA"/>
</dbReference>
<accession>A0A6A3V6E0</accession>
<sequence>MMFDAGQAQDLPARSRRPLLFTQFVAFAVGHGREL</sequence>
<name>A0A6A3V6E0_9STRA</name>
<dbReference type="EMBL" id="QXGA01006921">
    <property type="protein sequence ID" value="KAE9061588.1"/>
    <property type="molecule type" value="Genomic_DNA"/>
</dbReference>
<evidence type="ECO:0000313" key="2">
    <source>
        <dbReference type="EMBL" id="KAE8958353.1"/>
    </source>
</evidence>
<comment type="caution">
    <text evidence="4">The sequence shown here is derived from an EMBL/GenBank/DDBJ whole genome shotgun (WGS) entry which is preliminary data.</text>
</comment>
<evidence type="ECO:0000313" key="7">
    <source>
        <dbReference type="Proteomes" id="UP000433483"/>
    </source>
</evidence>
<evidence type="ECO:0000313" key="5">
    <source>
        <dbReference type="EMBL" id="KAE9268006.1"/>
    </source>
</evidence>
<dbReference type="AlphaFoldDB" id="A0A6A3V6E0"/>
<dbReference type="EMBL" id="QXFW01006831">
    <property type="protein sequence ID" value="KAE8958353.1"/>
    <property type="molecule type" value="Genomic_DNA"/>
</dbReference>
<protein>
    <submittedName>
        <fullName evidence="4">Uncharacterized protein</fullName>
    </submittedName>
</protein>
<evidence type="ECO:0000313" key="8">
    <source>
        <dbReference type="Proteomes" id="UP000440732"/>
    </source>
</evidence>
<dbReference type="Proteomes" id="UP000460718">
    <property type="component" value="Unassembled WGS sequence"/>
</dbReference>
<evidence type="ECO:0000313" key="1">
    <source>
        <dbReference type="EMBL" id="KAE8918088.1"/>
    </source>
</evidence>
<evidence type="ECO:0000313" key="10">
    <source>
        <dbReference type="Proteomes" id="UP000486351"/>
    </source>
</evidence>
<gene>
    <name evidence="4" type="ORF">PF005_g31523</name>
    <name evidence="3" type="ORF">PF006_g31360</name>
    <name evidence="5" type="ORF">PF008_g31221</name>
    <name evidence="1" type="ORF">PF009_g31591</name>
    <name evidence="2" type="ORF">PF011_g30804</name>
</gene>
<dbReference type="EMBL" id="QXGF01006193">
    <property type="protein sequence ID" value="KAE8918088.1"/>
    <property type="molecule type" value="Genomic_DNA"/>
</dbReference>
<dbReference type="Proteomes" id="UP000429523">
    <property type="component" value="Unassembled WGS sequence"/>
</dbReference>
<dbReference type="Proteomes" id="UP000433483">
    <property type="component" value="Unassembled WGS sequence"/>
</dbReference>